<comment type="caution">
    <text evidence="1">The sequence shown here is derived from an EMBL/GenBank/DDBJ whole genome shotgun (WGS) entry which is preliminary data.</text>
</comment>
<proteinExistence type="predicted"/>
<evidence type="ECO:0000313" key="2">
    <source>
        <dbReference type="Proteomes" id="UP000283586"/>
    </source>
</evidence>
<dbReference type="Proteomes" id="UP000283586">
    <property type="component" value="Unassembled WGS sequence"/>
</dbReference>
<sequence length="266" mass="31862">MGVKLIRLLIENLNKKAKWRNGDQPEITTVSQLLDMLTHKVNNSSVLFFSKKGEPVSRAEKDKQEYETTDEIRLMINIKEEMLQENAEQVMENIRGLISFFNKDREEIQFNFIVHEQVWEKYSEFFSIFKGNMIETNVTVRDIKNFIIENIDEKEFLPFMQNINALHQVTESRSEDNMEDLWDDMENDDFEEIIDVILGIREDVKMYSRSVVRYLYQFLQKHKEVKYSDLLEVLKRAAERELNDPDEQYPDRLISFSKLKQELERL</sequence>
<gene>
    <name evidence="1" type="ORF">DWZ31_07915</name>
</gene>
<protein>
    <submittedName>
        <fullName evidence="1">Uncharacterized protein</fullName>
    </submittedName>
</protein>
<name>A0A3R6H2C4_9FIRM</name>
<reference evidence="1 2" key="1">
    <citation type="submission" date="2018-08" db="EMBL/GenBank/DDBJ databases">
        <title>A genome reference for cultivated species of the human gut microbiota.</title>
        <authorList>
            <person name="Zou Y."/>
            <person name="Xue W."/>
            <person name="Luo G."/>
        </authorList>
    </citation>
    <scope>NUCLEOTIDE SEQUENCE [LARGE SCALE GENOMIC DNA]</scope>
    <source>
        <strain evidence="1 2">AF31-21AC</strain>
    </source>
</reference>
<evidence type="ECO:0000313" key="1">
    <source>
        <dbReference type="EMBL" id="RHN09352.1"/>
    </source>
</evidence>
<dbReference type="EMBL" id="QRQN01000007">
    <property type="protein sequence ID" value="RHN09352.1"/>
    <property type="molecule type" value="Genomic_DNA"/>
</dbReference>
<dbReference type="AlphaFoldDB" id="A0A3R6H2C4"/>
<accession>A0A3R6H2C4</accession>
<organism evidence="1 2">
    <name type="scientific">Roseburia intestinalis</name>
    <dbReference type="NCBI Taxonomy" id="166486"/>
    <lineage>
        <taxon>Bacteria</taxon>
        <taxon>Bacillati</taxon>
        <taxon>Bacillota</taxon>
        <taxon>Clostridia</taxon>
        <taxon>Lachnospirales</taxon>
        <taxon>Lachnospiraceae</taxon>
        <taxon>Roseburia</taxon>
    </lineage>
</organism>